<dbReference type="GO" id="GO:0016567">
    <property type="term" value="P:protein ubiquitination"/>
    <property type="evidence" value="ECO:0007669"/>
    <property type="project" value="TreeGrafter"/>
</dbReference>
<feature type="domain" description="ZNF598/HEL2 PAH" evidence="1">
    <location>
        <begin position="78"/>
        <end position="103"/>
    </location>
</feature>
<name>A0A5N5LPF4_9ROSI</name>
<dbReference type="Pfam" id="PF23202">
    <property type="entry name" value="PAH_ZNF598"/>
    <property type="match status" value="1"/>
</dbReference>
<dbReference type="Proteomes" id="UP000326939">
    <property type="component" value="Chromosome 8"/>
</dbReference>
<dbReference type="InterPro" id="IPR057634">
    <property type="entry name" value="PAH_ZNF598/HEL2"/>
</dbReference>
<comment type="caution">
    <text evidence="2">The sequence shown here is derived from an EMBL/GenBank/DDBJ whole genome shotgun (WGS) entry which is preliminary data.</text>
</comment>
<evidence type="ECO:0000313" key="2">
    <source>
        <dbReference type="EMBL" id="KAB5544603.1"/>
    </source>
</evidence>
<evidence type="ECO:0000313" key="3">
    <source>
        <dbReference type="Proteomes" id="UP000326939"/>
    </source>
</evidence>
<dbReference type="PANTHER" id="PTHR22938:SF0">
    <property type="entry name" value="E3 UBIQUITIN-PROTEIN LIGASE ZNF598"/>
    <property type="match status" value="1"/>
</dbReference>
<dbReference type="AlphaFoldDB" id="A0A5N5LPF4"/>
<reference evidence="3" key="1">
    <citation type="journal article" date="2019" name="Gigascience">
        <title>De novo genome assembly of the endangered Acer yangbiense, a plant species with extremely small populations endemic to Yunnan Province, China.</title>
        <authorList>
            <person name="Yang J."/>
            <person name="Wariss H.M."/>
            <person name="Tao L."/>
            <person name="Zhang R."/>
            <person name="Yun Q."/>
            <person name="Hollingsworth P."/>
            <person name="Dao Z."/>
            <person name="Luo G."/>
            <person name="Guo H."/>
            <person name="Ma Y."/>
            <person name="Sun W."/>
        </authorList>
    </citation>
    <scope>NUCLEOTIDE SEQUENCE [LARGE SCALE GENOMIC DNA]</scope>
    <source>
        <strain evidence="3">cv. br00</strain>
    </source>
</reference>
<dbReference type="GO" id="GO:0072344">
    <property type="term" value="P:rescue of stalled ribosome"/>
    <property type="evidence" value="ECO:0007669"/>
    <property type="project" value="InterPro"/>
</dbReference>
<protein>
    <recommendedName>
        <fullName evidence="1">ZNF598/HEL2 PAH domain-containing protein</fullName>
    </recommendedName>
</protein>
<dbReference type="PANTHER" id="PTHR22938">
    <property type="entry name" value="ZINC FINGER PROTEIN 598"/>
    <property type="match status" value="1"/>
</dbReference>
<accession>A0A5N5LPF4</accession>
<sequence length="148" mass="16907">MGDTCAICVEPFERVAFGVCRNLELCVADLTSHLFSNNKLFVCKLCLEGMKVFVGEQKLYTSTVKSAYELRGFRVQLVCHLVPDLARLCPDSTKQKELLATYNVSSPRNCSDEKRTKQFFTIQEGQARRNFQLMRIRKASIESNTVRQ</sequence>
<dbReference type="EMBL" id="VDCV01000008">
    <property type="protein sequence ID" value="KAB5544603.1"/>
    <property type="molecule type" value="Genomic_DNA"/>
</dbReference>
<proteinExistence type="predicted"/>
<evidence type="ECO:0000259" key="1">
    <source>
        <dbReference type="Pfam" id="PF23202"/>
    </source>
</evidence>
<dbReference type="GO" id="GO:0061630">
    <property type="term" value="F:ubiquitin protein ligase activity"/>
    <property type="evidence" value="ECO:0007669"/>
    <property type="project" value="InterPro"/>
</dbReference>
<keyword evidence="3" id="KW-1185">Reference proteome</keyword>
<gene>
    <name evidence="2" type="ORF">DKX38_012715</name>
</gene>
<organism evidence="2 3">
    <name type="scientific">Salix brachista</name>
    <dbReference type="NCBI Taxonomy" id="2182728"/>
    <lineage>
        <taxon>Eukaryota</taxon>
        <taxon>Viridiplantae</taxon>
        <taxon>Streptophyta</taxon>
        <taxon>Embryophyta</taxon>
        <taxon>Tracheophyta</taxon>
        <taxon>Spermatophyta</taxon>
        <taxon>Magnoliopsida</taxon>
        <taxon>eudicotyledons</taxon>
        <taxon>Gunneridae</taxon>
        <taxon>Pentapetalae</taxon>
        <taxon>rosids</taxon>
        <taxon>fabids</taxon>
        <taxon>Malpighiales</taxon>
        <taxon>Salicaceae</taxon>
        <taxon>Saliceae</taxon>
        <taxon>Salix</taxon>
    </lineage>
</organism>
<dbReference type="InterPro" id="IPR044288">
    <property type="entry name" value="ZNF598/HEL2"/>
</dbReference>
<dbReference type="GO" id="GO:0043022">
    <property type="term" value="F:ribosome binding"/>
    <property type="evidence" value="ECO:0007669"/>
    <property type="project" value="TreeGrafter"/>
</dbReference>